<dbReference type="GO" id="GO:0004161">
    <property type="term" value="F:dimethylallyltranstransferase activity"/>
    <property type="evidence" value="ECO:0007669"/>
    <property type="project" value="TreeGrafter"/>
</dbReference>
<dbReference type="PANTHER" id="PTHR11525">
    <property type="entry name" value="FARNESYL-PYROPHOSPHATE SYNTHETASE"/>
    <property type="match status" value="1"/>
</dbReference>
<evidence type="ECO:0000256" key="1">
    <source>
        <dbReference type="ARBA" id="ARBA00001946"/>
    </source>
</evidence>
<dbReference type="Pfam" id="PF00348">
    <property type="entry name" value="polyprenyl_synt"/>
    <property type="match status" value="1"/>
</dbReference>
<dbReference type="Gene3D" id="1.10.600.10">
    <property type="entry name" value="Farnesyl Diphosphate Synthase"/>
    <property type="match status" value="1"/>
</dbReference>
<gene>
    <name evidence="7" type="ORF">NSK_004574</name>
</gene>
<accession>A0A4D9CXJ2</accession>
<protein>
    <recommendedName>
        <fullName evidence="9">Farnesyl diphosphate synthase</fullName>
    </recommendedName>
</protein>
<dbReference type="SFLD" id="SFLDG01017">
    <property type="entry name" value="Polyprenyl_Transferase_Like"/>
    <property type="match status" value="1"/>
</dbReference>
<evidence type="ECO:0000256" key="6">
    <source>
        <dbReference type="RuleBase" id="RU004466"/>
    </source>
</evidence>
<sequence>MSSKSMAIGLAAGFLLSAALLYPRVRSKTRTSKTEPDADLSYPSSLPPDEKEAFIEICDQLTVELLTELKSRYELPAEASEWVKKMIEYNVKGGKLNRGLTVVSVKRTIDAAKGRVLSTREFARAAVLGWCIEWLQAFFLVADDVMDDSVTRRGQPCWFRLPQVKLIAVNDSFILESNVFQILKRHFGHEPFYVTLFDLFREVTLQTELGQLLDLTSQPMDGQIDLQRFTPQRYQLIVKYKTAFYTFYLPIACGLILSGMGHPAALATARRVCVLMGEYFQVQDDYLDCYGDPKLIGKVGTDIQDNKCSWLVVQALAKATPAQRTVLEAHYGKHEDSSVAAVKSLYREMGLEVLFKQYEEQSYTAIQKELDALPADIPRPVFELLLKKIYRRSK</sequence>
<dbReference type="GO" id="GO:0042811">
    <property type="term" value="P:pheromone biosynthetic process"/>
    <property type="evidence" value="ECO:0007669"/>
    <property type="project" value="UniProtKB-ARBA"/>
</dbReference>
<keyword evidence="8" id="KW-1185">Reference proteome</keyword>
<dbReference type="PROSITE" id="PS00444">
    <property type="entry name" value="POLYPRENYL_SYNTHASE_2"/>
    <property type="match status" value="1"/>
</dbReference>
<comment type="pathway">
    <text evidence="5">Pheromone biosynthesis.</text>
</comment>
<proteinExistence type="inferred from homology"/>
<dbReference type="Proteomes" id="UP000355283">
    <property type="component" value="Unassembled WGS sequence"/>
</dbReference>
<dbReference type="AlphaFoldDB" id="A0A4D9CXJ2"/>
<dbReference type="OrthoDB" id="10257492at2759"/>
<dbReference type="CDD" id="cd00685">
    <property type="entry name" value="Trans_IPPS_HT"/>
    <property type="match status" value="1"/>
</dbReference>
<dbReference type="GO" id="GO:0004337">
    <property type="term" value="F:(2E,6E)-farnesyl diphosphate synthase activity"/>
    <property type="evidence" value="ECO:0007669"/>
    <property type="project" value="TreeGrafter"/>
</dbReference>
<dbReference type="PROSITE" id="PS00723">
    <property type="entry name" value="POLYPRENYL_SYNTHASE_1"/>
    <property type="match status" value="1"/>
</dbReference>
<keyword evidence="2 6" id="KW-0808">Transferase</keyword>
<evidence type="ECO:0000256" key="4">
    <source>
        <dbReference type="ARBA" id="ARBA00022842"/>
    </source>
</evidence>
<dbReference type="InterPro" id="IPR000092">
    <property type="entry name" value="Polyprenyl_synt"/>
</dbReference>
<evidence type="ECO:0008006" key="9">
    <source>
        <dbReference type="Google" id="ProtNLM"/>
    </source>
</evidence>
<dbReference type="FunFam" id="1.10.600.10:FF:000021">
    <property type="entry name" value="Farnesyl pyrophosphate synthase"/>
    <property type="match status" value="1"/>
</dbReference>
<dbReference type="GO" id="GO:0045337">
    <property type="term" value="P:farnesyl diphosphate biosynthetic process"/>
    <property type="evidence" value="ECO:0007669"/>
    <property type="project" value="TreeGrafter"/>
</dbReference>
<evidence type="ECO:0000313" key="8">
    <source>
        <dbReference type="Proteomes" id="UP000355283"/>
    </source>
</evidence>
<organism evidence="7 8">
    <name type="scientific">Nannochloropsis salina CCMP1776</name>
    <dbReference type="NCBI Taxonomy" id="1027361"/>
    <lineage>
        <taxon>Eukaryota</taxon>
        <taxon>Sar</taxon>
        <taxon>Stramenopiles</taxon>
        <taxon>Ochrophyta</taxon>
        <taxon>Eustigmatophyceae</taxon>
        <taxon>Eustigmatales</taxon>
        <taxon>Monodopsidaceae</taxon>
        <taxon>Microchloropsis</taxon>
        <taxon>Microchloropsis salina</taxon>
    </lineage>
</organism>
<evidence type="ECO:0000256" key="5">
    <source>
        <dbReference type="ARBA" id="ARBA00033740"/>
    </source>
</evidence>
<dbReference type="InterPro" id="IPR033749">
    <property type="entry name" value="Polyprenyl_synt_CS"/>
</dbReference>
<evidence type="ECO:0000256" key="3">
    <source>
        <dbReference type="ARBA" id="ARBA00022723"/>
    </source>
</evidence>
<comment type="similarity">
    <text evidence="6">Belongs to the FPP/GGPP synthase family.</text>
</comment>
<keyword evidence="3" id="KW-0479">Metal-binding</keyword>
<dbReference type="EMBL" id="SDOX01000020">
    <property type="protein sequence ID" value="TFJ84101.1"/>
    <property type="molecule type" value="Genomic_DNA"/>
</dbReference>
<dbReference type="PANTHER" id="PTHR11525:SF0">
    <property type="entry name" value="FARNESYL PYROPHOSPHATE SYNTHASE"/>
    <property type="match status" value="1"/>
</dbReference>
<evidence type="ECO:0000256" key="2">
    <source>
        <dbReference type="ARBA" id="ARBA00022679"/>
    </source>
</evidence>
<dbReference type="SFLD" id="SFLDS00005">
    <property type="entry name" value="Isoprenoid_Synthase_Type_I"/>
    <property type="match status" value="1"/>
</dbReference>
<dbReference type="InterPro" id="IPR008949">
    <property type="entry name" value="Isoprenoid_synthase_dom_sf"/>
</dbReference>
<comment type="cofactor">
    <cofactor evidence="1">
        <name>Mg(2+)</name>
        <dbReference type="ChEBI" id="CHEBI:18420"/>
    </cofactor>
</comment>
<evidence type="ECO:0000313" key="7">
    <source>
        <dbReference type="EMBL" id="TFJ84101.1"/>
    </source>
</evidence>
<dbReference type="GO" id="GO:0005737">
    <property type="term" value="C:cytoplasm"/>
    <property type="evidence" value="ECO:0007669"/>
    <property type="project" value="TreeGrafter"/>
</dbReference>
<dbReference type="SUPFAM" id="SSF48576">
    <property type="entry name" value="Terpenoid synthases"/>
    <property type="match status" value="1"/>
</dbReference>
<reference evidence="7 8" key="1">
    <citation type="submission" date="2019-01" db="EMBL/GenBank/DDBJ databases">
        <title>Nuclear Genome Assembly of the Microalgal Biofuel strain Nannochloropsis salina CCMP1776.</title>
        <authorList>
            <person name="Hovde B."/>
        </authorList>
    </citation>
    <scope>NUCLEOTIDE SEQUENCE [LARGE SCALE GENOMIC DNA]</scope>
    <source>
        <strain evidence="7 8">CCMP1776</strain>
    </source>
</reference>
<dbReference type="InterPro" id="IPR039702">
    <property type="entry name" value="FPS1-like"/>
</dbReference>
<name>A0A4D9CXJ2_9STRA</name>
<dbReference type="GO" id="GO:0046872">
    <property type="term" value="F:metal ion binding"/>
    <property type="evidence" value="ECO:0007669"/>
    <property type="project" value="UniProtKB-KW"/>
</dbReference>
<keyword evidence="4" id="KW-0460">Magnesium</keyword>
<comment type="caution">
    <text evidence="7">The sequence shown here is derived from an EMBL/GenBank/DDBJ whole genome shotgun (WGS) entry which is preliminary data.</text>
</comment>